<dbReference type="EMBL" id="DSOV01000037">
    <property type="protein sequence ID" value="HEN42279.1"/>
    <property type="molecule type" value="Genomic_DNA"/>
</dbReference>
<accession>A0A831XEA7</accession>
<dbReference type="InterPro" id="IPR047676">
    <property type="entry name" value="FxLYD_dom"/>
</dbReference>
<gene>
    <name evidence="2" type="ORF">ENQ87_07880</name>
</gene>
<protein>
    <recommendedName>
        <fullName evidence="3">Lipoprotein</fullName>
    </recommendedName>
</protein>
<evidence type="ECO:0008006" key="3">
    <source>
        <dbReference type="Google" id="ProtNLM"/>
    </source>
</evidence>
<dbReference type="NCBIfam" id="NF038353">
    <property type="entry name" value="FxLYD_dom"/>
    <property type="match status" value="1"/>
</dbReference>
<proteinExistence type="predicted"/>
<feature type="signal peptide" evidence="1">
    <location>
        <begin position="1"/>
        <end position="21"/>
    </location>
</feature>
<dbReference type="AlphaFoldDB" id="A0A831XEA7"/>
<dbReference type="PROSITE" id="PS51257">
    <property type="entry name" value="PROKAR_LIPOPROTEIN"/>
    <property type="match status" value="1"/>
</dbReference>
<keyword evidence="1" id="KW-0732">Signal</keyword>
<name>A0A831XEA7_GEOME</name>
<organism evidence="2">
    <name type="scientific">Geobacter metallireducens</name>
    <dbReference type="NCBI Taxonomy" id="28232"/>
    <lineage>
        <taxon>Bacteria</taxon>
        <taxon>Pseudomonadati</taxon>
        <taxon>Thermodesulfobacteriota</taxon>
        <taxon>Desulfuromonadia</taxon>
        <taxon>Geobacterales</taxon>
        <taxon>Geobacteraceae</taxon>
        <taxon>Geobacter</taxon>
    </lineage>
</organism>
<evidence type="ECO:0000313" key="2">
    <source>
        <dbReference type="EMBL" id="HEN42279.1"/>
    </source>
</evidence>
<evidence type="ECO:0000256" key="1">
    <source>
        <dbReference type="SAM" id="SignalP"/>
    </source>
</evidence>
<sequence>MKIGKSALAVLLAMVAGCAAAGWQPLSDRIYHNNYAFYDLKISWETVRDTTAVTISGILKNQSYYYLREPELTATLLDAEGNFVAEGTYFFFPSRLALDETAPFTIRIPLGQEQALDRIRFTYRYRPAEEGRHGSPRFHSFEAKP</sequence>
<comment type="caution">
    <text evidence="2">The sequence shown here is derived from an EMBL/GenBank/DDBJ whole genome shotgun (WGS) entry which is preliminary data.</text>
</comment>
<feature type="chain" id="PRO_5032932645" description="Lipoprotein" evidence="1">
    <location>
        <begin position="22"/>
        <end position="145"/>
    </location>
</feature>
<reference evidence="2" key="1">
    <citation type="journal article" date="2020" name="mSystems">
        <title>Genome- and Community-Level Interaction Insights into Carbon Utilization and Element Cycling Functions of Hydrothermarchaeota in Hydrothermal Sediment.</title>
        <authorList>
            <person name="Zhou Z."/>
            <person name="Liu Y."/>
            <person name="Xu W."/>
            <person name="Pan J."/>
            <person name="Luo Z.H."/>
            <person name="Li M."/>
        </authorList>
    </citation>
    <scope>NUCLEOTIDE SEQUENCE [LARGE SCALE GENOMIC DNA]</scope>
    <source>
        <strain evidence="2">SpSt-349</strain>
    </source>
</reference>